<feature type="region of interest" description="Disordered" evidence="1">
    <location>
        <begin position="314"/>
        <end position="454"/>
    </location>
</feature>
<organism evidence="2 3">
    <name type="scientific">Exophiala viscosa</name>
    <dbReference type="NCBI Taxonomy" id="2486360"/>
    <lineage>
        <taxon>Eukaryota</taxon>
        <taxon>Fungi</taxon>
        <taxon>Dikarya</taxon>
        <taxon>Ascomycota</taxon>
        <taxon>Pezizomycotina</taxon>
        <taxon>Eurotiomycetes</taxon>
        <taxon>Chaetothyriomycetidae</taxon>
        <taxon>Chaetothyriales</taxon>
        <taxon>Herpotrichiellaceae</taxon>
        <taxon>Exophiala</taxon>
    </lineage>
</organism>
<sequence>MDPLSALGSGWTIITIASAFQQLCKKLHRFARNLKQAQTGVILIKIEIETFWRLLKKFHKLVEDADSSNEGFSVDIKRANISASIIEASRYNLKRLRSMLAKIEPLRADKSKDYTFLARWVVRWQWSDWKKDWDGVQSSLNSTKQSADLLLSMVILETQLRIIMTLQRENKPVPVDMTTWVDCQKDHINHLQASVRRSQRHYDTLELGEDGHALQINISVTETTRGIVRSYIKHHQDIKTILTSDAPISSLVVKLGASNSPSGDAGSQTSSRGPIVDTPDTSLVIESSEGSRDRDLFTEEVIDVPDMNDDLMNYTATFPSDHTECDRGCTPHSEPQRPMQTFPPAGWVPTALFGPPMPKARPPNPRPPTPLPPSEDAAVNQGDGSAGRYDYPPPEKPGGPAHKASVPQARRSELRPPTPDAAPQDIIVDRNDDLGVRHEYRPPRKPRRPPRSLE</sequence>
<accession>A0AAN6IH31</accession>
<proteinExistence type="predicted"/>
<feature type="compositionally biased region" description="Pro residues" evidence="1">
    <location>
        <begin position="355"/>
        <end position="373"/>
    </location>
</feature>
<comment type="caution">
    <text evidence="2">The sequence shown here is derived from an EMBL/GenBank/DDBJ whole genome shotgun (WGS) entry which is preliminary data.</text>
</comment>
<protein>
    <recommendedName>
        <fullName evidence="4">Fungal N-terminal domain-containing protein</fullName>
    </recommendedName>
</protein>
<gene>
    <name evidence="2" type="ORF">EDD36DRAFT_159797</name>
</gene>
<feature type="compositionally biased region" description="Polar residues" evidence="1">
    <location>
        <begin position="258"/>
        <end position="272"/>
    </location>
</feature>
<evidence type="ECO:0008006" key="4">
    <source>
        <dbReference type="Google" id="ProtNLM"/>
    </source>
</evidence>
<dbReference type="Proteomes" id="UP001203852">
    <property type="component" value="Unassembled WGS sequence"/>
</dbReference>
<feature type="region of interest" description="Disordered" evidence="1">
    <location>
        <begin position="258"/>
        <end position="281"/>
    </location>
</feature>
<name>A0AAN6IH31_9EURO</name>
<feature type="compositionally biased region" description="Basic and acidic residues" evidence="1">
    <location>
        <begin position="427"/>
        <end position="442"/>
    </location>
</feature>
<evidence type="ECO:0000313" key="2">
    <source>
        <dbReference type="EMBL" id="KAI1617286.1"/>
    </source>
</evidence>
<reference evidence="2" key="1">
    <citation type="journal article" date="2022" name="bioRxiv">
        <title>Deciphering the potential niche of two novel black yeast fungi from a biological soil crust based on their genomes, phenotypes, and melanin regulation.</title>
        <authorList>
            <consortium name="DOE Joint Genome Institute"/>
            <person name="Carr E.C."/>
            <person name="Barton Q."/>
            <person name="Grambo S."/>
            <person name="Sullivan M."/>
            <person name="Renfro C.M."/>
            <person name="Kuo A."/>
            <person name="Pangilinan J."/>
            <person name="Lipzen A."/>
            <person name="Keymanesh K."/>
            <person name="Savage E."/>
            <person name="Barry K."/>
            <person name="Grigoriev I.V."/>
            <person name="Riekhof W.R."/>
            <person name="Harris S.S."/>
        </authorList>
    </citation>
    <scope>NUCLEOTIDE SEQUENCE</scope>
    <source>
        <strain evidence="2">JF 03-4F</strain>
    </source>
</reference>
<evidence type="ECO:0000313" key="3">
    <source>
        <dbReference type="Proteomes" id="UP001203852"/>
    </source>
</evidence>
<keyword evidence="3" id="KW-1185">Reference proteome</keyword>
<feature type="compositionally biased region" description="Basic residues" evidence="1">
    <location>
        <begin position="443"/>
        <end position="454"/>
    </location>
</feature>
<evidence type="ECO:0000256" key="1">
    <source>
        <dbReference type="SAM" id="MobiDB-lite"/>
    </source>
</evidence>
<dbReference type="EMBL" id="MU404351">
    <property type="protein sequence ID" value="KAI1617286.1"/>
    <property type="molecule type" value="Genomic_DNA"/>
</dbReference>
<dbReference type="AlphaFoldDB" id="A0AAN6IH31"/>